<evidence type="ECO:0000256" key="1">
    <source>
        <dbReference type="SAM" id="MobiDB-lite"/>
    </source>
</evidence>
<proteinExistence type="predicted"/>
<dbReference type="AlphaFoldDB" id="A0A3P7P7Y0"/>
<accession>A0A3P7P7Y0</accession>
<feature type="region of interest" description="Disordered" evidence="1">
    <location>
        <begin position="68"/>
        <end position="90"/>
    </location>
</feature>
<dbReference type="EMBL" id="UYRU01058385">
    <property type="protein sequence ID" value="VDN14146.1"/>
    <property type="molecule type" value="Genomic_DNA"/>
</dbReference>
<dbReference type="Proteomes" id="UP000281553">
    <property type="component" value="Unassembled WGS sequence"/>
</dbReference>
<sequence length="158" mass="17243">MLPERGQLRSGAPRPPCKMPQSPCLLNRLSEVQEENCSLHRQIKRLSGELEAKSVIIQQRLDDKIVSSTSQASALSTNQRSTSTTAAPLKSSDLFSGALGSVKSKLKLLESVALPGSQASSLSTSRELRGLKQLCEELMTRNIVLEQALEETLRKSEP</sequence>
<name>A0A3P7P7Y0_DIBLA</name>
<gene>
    <name evidence="2" type="ORF">DILT_LOCUS9977</name>
</gene>
<evidence type="ECO:0000313" key="2">
    <source>
        <dbReference type="EMBL" id="VDN14146.1"/>
    </source>
</evidence>
<feature type="region of interest" description="Disordered" evidence="1">
    <location>
        <begin position="1"/>
        <end position="20"/>
    </location>
</feature>
<evidence type="ECO:0000313" key="3">
    <source>
        <dbReference type="Proteomes" id="UP000281553"/>
    </source>
</evidence>
<protein>
    <submittedName>
        <fullName evidence="2">Uncharacterized protein</fullName>
    </submittedName>
</protein>
<reference evidence="2 3" key="1">
    <citation type="submission" date="2018-11" db="EMBL/GenBank/DDBJ databases">
        <authorList>
            <consortium name="Pathogen Informatics"/>
        </authorList>
    </citation>
    <scope>NUCLEOTIDE SEQUENCE [LARGE SCALE GENOMIC DNA]</scope>
</reference>
<organism evidence="2 3">
    <name type="scientific">Dibothriocephalus latus</name>
    <name type="common">Fish tapeworm</name>
    <name type="synonym">Diphyllobothrium latum</name>
    <dbReference type="NCBI Taxonomy" id="60516"/>
    <lineage>
        <taxon>Eukaryota</taxon>
        <taxon>Metazoa</taxon>
        <taxon>Spiralia</taxon>
        <taxon>Lophotrochozoa</taxon>
        <taxon>Platyhelminthes</taxon>
        <taxon>Cestoda</taxon>
        <taxon>Eucestoda</taxon>
        <taxon>Diphyllobothriidea</taxon>
        <taxon>Diphyllobothriidae</taxon>
        <taxon>Dibothriocephalus</taxon>
    </lineage>
</organism>
<dbReference type="OrthoDB" id="6269447at2759"/>
<feature type="compositionally biased region" description="Polar residues" evidence="1">
    <location>
        <begin position="68"/>
        <end position="86"/>
    </location>
</feature>
<keyword evidence="3" id="KW-1185">Reference proteome</keyword>